<dbReference type="FunFam" id="3.30.70.20:FF:000002">
    <property type="entry name" value="NADH-ubiquinone oxidoreductase 75 kDa subunit"/>
    <property type="match status" value="1"/>
</dbReference>
<name>A0A8I1SUB5_THIA3</name>
<protein>
    <recommendedName>
        <fullName evidence="10">NADH-quinone oxidoreductase</fullName>
        <ecNumber evidence="10">7.1.1.-</ecNumber>
    </recommendedName>
</protein>
<proteinExistence type="inferred from homology"/>
<dbReference type="Gene3D" id="3.30.200.210">
    <property type="match status" value="1"/>
</dbReference>
<dbReference type="GO" id="GO:0051539">
    <property type="term" value="F:4 iron, 4 sulfur cluster binding"/>
    <property type="evidence" value="ECO:0007669"/>
    <property type="project" value="UniProtKB-KW"/>
</dbReference>
<keyword evidence="10" id="KW-0874">Quinone</keyword>
<dbReference type="Pfam" id="PF22151">
    <property type="entry name" value="Fer4_NDSU1"/>
    <property type="match status" value="1"/>
</dbReference>
<dbReference type="EMBL" id="JAFKMR010000009">
    <property type="protein sequence ID" value="MBN8742897.1"/>
    <property type="molecule type" value="Genomic_DNA"/>
</dbReference>
<evidence type="ECO:0000256" key="2">
    <source>
        <dbReference type="ARBA" id="ARBA00005404"/>
    </source>
</evidence>
<comment type="caution">
    <text evidence="14">The sequence shown here is derived from an EMBL/GenBank/DDBJ whole genome shotgun (WGS) entry which is preliminary data.</text>
</comment>
<keyword evidence="4 10" id="KW-0479">Metal-binding</keyword>
<dbReference type="InterPro" id="IPR054351">
    <property type="entry name" value="NADH_UbQ_OxRdtase_ferredoxin"/>
</dbReference>
<keyword evidence="7 10" id="KW-0411">Iron-sulfur</keyword>
<feature type="domain" description="4Fe-4S Mo/W bis-MGD-type" evidence="12">
    <location>
        <begin position="216"/>
        <end position="272"/>
    </location>
</feature>
<dbReference type="InterPro" id="IPR019574">
    <property type="entry name" value="NADH_UbQ_OxRdtase_Gsu_4Fe4S-bd"/>
</dbReference>
<keyword evidence="3 10" id="KW-0004">4Fe-4S</keyword>
<reference evidence="14" key="1">
    <citation type="submission" date="2021-02" db="EMBL/GenBank/DDBJ databases">
        <title>Thiocyanate and organic carbon inputs drive convergent selection for specific autotrophic Afipia and Thiobacillus strains within complex microbiomes.</title>
        <authorList>
            <person name="Huddy R.J."/>
            <person name="Sachdeva R."/>
            <person name="Kadzinga F."/>
            <person name="Kantor R.S."/>
            <person name="Harrison S.T.L."/>
            <person name="Banfield J.F."/>
        </authorList>
    </citation>
    <scope>NUCLEOTIDE SEQUENCE</scope>
    <source>
        <strain evidence="14">SCN18_13_7_16_R3_B_64_19</strain>
    </source>
</reference>
<keyword evidence="5 10" id="KW-1278">Translocase</keyword>
<accession>A0A8I1SUB5</accession>
<comment type="cofactor">
    <cofactor evidence="1 10">
        <name>[4Fe-4S] cluster</name>
        <dbReference type="ChEBI" id="CHEBI:49883"/>
    </cofactor>
</comment>
<dbReference type="InterPro" id="IPR036010">
    <property type="entry name" value="2Fe-2S_ferredoxin-like_sf"/>
</dbReference>
<dbReference type="GO" id="GO:0042773">
    <property type="term" value="P:ATP synthesis coupled electron transport"/>
    <property type="evidence" value="ECO:0007669"/>
    <property type="project" value="InterPro"/>
</dbReference>
<comment type="similarity">
    <text evidence="2 10">Belongs to the complex I 75 kDa subunit family.</text>
</comment>
<dbReference type="RefSeq" id="WP_276727032.1">
    <property type="nucleotide sequence ID" value="NZ_JAFKMR010000009.1"/>
</dbReference>
<evidence type="ECO:0000259" key="12">
    <source>
        <dbReference type="PROSITE" id="PS51669"/>
    </source>
</evidence>
<keyword evidence="6 10" id="KW-0408">Iron</keyword>
<evidence type="ECO:0000259" key="13">
    <source>
        <dbReference type="PROSITE" id="PS51839"/>
    </source>
</evidence>
<dbReference type="Gene3D" id="3.40.50.740">
    <property type="match status" value="1"/>
</dbReference>
<evidence type="ECO:0000256" key="5">
    <source>
        <dbReference type="ARBA" id="ARBA00022967"/>
    </source>
</evidence>
<evidence type="ECO:0000256" key="9">
    <source>
        <dbReference type="ARBA" id="ARBA00047712"/>
    </source>
</evidence>
<dbReference type="PROSITE" id="PS51669">
    <property type="entry name" value="4FE4S_MOW_BIS_MGD"/>
    <property type="match status" value="1"/>
</dbReference>
<dbReference type="PROSITE" id="PS51839">
    <property type="entry name" value="4FE4S_HC3"/>
    <property type="match status" value="1"/>
</dbReference>
<dbReference type="InterPro" id="IPR006656">
    <property type="entry name" value="Mopterin_OxRdtase"/>
</dbReference>
<evidence type="ECO:0000256" key="1">
    <source>
        <dbReference type="ARBA" id="ARBA00001966"/>
    </source>
</evidence>
<dbReference type="GO" id="GO:0048038">
    <property type="term" value="F:quinone binding"/>
    <property type="evidence" value="ECO:0007669"/>
    <property type="project" value="UniProtKB-UniRule"/>
</dbReference>
<dbReference type="GO" id="GO:0008137">
    <property type="term" value="F:NADH dehydrogenase (ubiquinone) activity"/>
    <property type="evidence" value="ECO:0007669"/>
    <property type="project" value="UniProtKB-UniRule"/>
</dbReference>
<dbReference type="PROSITE" id="PS00641">
    <property type="entry name" value="COMPLEX1_75K_1"/>
    <property type="match status" value="1"/>
</dbReference>
<dbReference type="CDD" id="cd00207">
    <property type="entry name" value="fer2"/>
    <property type="match status" value="1"/>
</dbReference>
<evidence type="ECO:0000256" key="4">
    <source>
        <dbReference type="ARBA" id="ARBA00022723"/>
    </source>
</evidence>
<dbReference type="GO" id="GO:0016020">
    <property type="term" value="C:membrane"/>
    <property type="evidence" value="ECO:0007669"/>
    <property type="project" value="InterPro"/>
</dbReference>
<gene>
    <name evidence="14" type="ORF">J0I24_01170</name>
</gene>
<keyword evidence="14" id="KW-0560">Oxidoreductase</keyword>
<evidence type="ECO:0000313" key="14">
    <source>
        <dbReference type="EMBL" id="MBN8742897.1"/>
    </source>
</evidence>
<dbReference type="PROSITE" id="PS00642">
    <property type="entry name" value="COMPLEX1_75K_2"/>
    <property type="match status" value="1"/>
</dbReference>
<feature type="domain" description="4Fe-4S His(Cys)3-ligated-type" evidence="13">
    <location>
        <begin position="78"/>
        <end position="117"/>
    </location>
</feature>
<evidence type="ECO:0000256" key="7">
    <source>
        <dbReference type="ARBA" id="ARBA00023014"/>
    </source>
</evidence>
<feature type="domain" description="2Fe-2S ferredoxin-type" evidence="11">
    <location>
        <begin position="1"/>
        <end position="78"/>
    </location>
</feature>
<dbReference type="FunFam" id="3.10.20.740:FF:000001">
    <property type="entry name" value="NADH-quinone oxidoreductase subunit G"/>
    <property type="match status" value="1"/>
</dbReference>
<dbReference type="AlphaFoldDB" id="A0A8I1SUB5"/>
<dbReference type="PROSITE" id="PS00643">
    <property type="entry name" value="COMPLEX1_75K_3"/>
    <property type="match status" value="1"/>
</dbReference>
<dbReference type="Gene3D" id="3.30.70.20">
    <property type="match status" value="1"/>
</dbReference>
<dbReference type="NCBIfam" id="TIGR01973">
    <property type="entry name" value="NuoG"/>
    <property type="match status" value="1"/>
</dbReference>
<comment type="cofactor">
    <cofactor evidence="10">
        <name>[2Fe-2S] cluster</name>
        <dbReference type="ChEBI" id="CHEBI:190135"/>
    </cofactor>
    <text evidence="10">Binds 1 [2Fe-2S] cluster per subunit.</text>
</comment>
<dbReference type="Pfam" id="PF10588">
    <property type="entry name" value="NADH-G_4Fe-4S_3"/>
    <property type="match status" value="1"/>
</dbReference>
<dbReference type="InterPro" id="IPR000283">
    <property type="entry name" value="NADH_UbQ_OxRdtase_75kDa_su_CS"/>
</dbReference>
<comment type="catalytic activity">
    <reaction evidence="9 10">
        <text>a quinone + NADH + 5 H(+)(in) = a quinol + NAD(+) + 4 H(+)(out)</text>
        <dbReference type="Rhea" id="RHEA:57888"/>
        <dbReference type="ChEBI" id="CHEBI:15378"/>
        <dbReference type="ChEBI" id="CHEBI:24646"/>
        <dbReference type="ChEBI" id="CHEBI:57540"/>
        <dbReference type="ChEBI" id="CHEBI:57945"/>
        <dbReference type="ChEBI" id="CHEBI:132124"/>
    </reaction>
</comment>
<evidence type="ECO:0000313" key="15">
    <source>
        <dbReference type="Proteomes" id="UP000664800"/>
    </source>
</evidence>
<dbReference type="SMART" id="SM00929">
    <property type="entry name" value="NADH-G_4Fe-4S_3"/>
    <property type="match status" value="1"/>
</dbReference>
<evidence type="ECO:0000259" key="11">
    <source>
        <dbReference type="PROSITE" id="PS51085"/>
    </source>
</evidence>
<dbReference type="Pfam" id="PF00384">
    <property type="entry name" value="Molybdopterin"/>
    <property type="match status" value="1"/>
</dbReference>
<keyword evidence="8 10" id="KW-0520">NAD</keyword>
<evidence type="ECO:0000256" key="3">
    <source>
        <dbReference type="ARBA" id="ARBA00022485"/>
    </source>
</evidence>
<comment type="function">
    <text evidence="10">NDH-1 shuttles electrons from NADH, via FMN and iron-sulfur (Fe-S) centers, to quinones in the respiratory chain. Couples the redox reaction to proton translocation (for every two electrons transferred, four hydrogen ions are translocated across the cytoplasmic membrane), and thus conserves the redox energy in a proton gradient.</text>
</comment>
<dbReference type="PANTHER" id="PTHR43105:SF13">
    <property type="entry name" value="NADH-UBIQUINONE OXIDOREDUCTASE 75 KDA SUBUNIT, MITOCHONDRIAL"/>
    <property type="match status" value="1"/>
</dbReference>
<dbReference type="PANTHER" id="PTHR43105">
    <property type="entry name" value="RESPIRATORY NITRATE REDUCTASE"/>
    <property type="match status" value="1"/>
</dbReference>
<dbReference type="Pfam" id="PF13510">
    <property type="entry name" value="Fer2_4"/>
    <property type="match status" value="1"/>
</dbReference>
<evidence type="ECO:0000256" key="10">
    <source>
        <dbReference type="RuleBase" id="RU003525"/>
    </source>
</evidence>
<dbReference type="SUPFAM" id="SSF54862">
    <property type="entry name" value="4Fe-4S ferredoxins"/>
    <property type="match status" value="1"/>
</dbReference>
<dbReference type="Pfam" id="PF22117">
    <property type="entry name" value="Fer4_Nqo3"/>
    <property type="match status" value="1"/>
</dbReference>
<dbReference type="EC" id="7.1.1.-" evidence="10"/>
<dbReference type="InterPro" id="IPR006963">
    <property type="entry name" value="Mopterin_OxRdtase_4Fe-4S_dom"/>
</dbReference>
<organism evidence="14 15">
    <name type="scientific">Thiomonas arsenitoxydans (strain DSM 22701 / CIP 110005 / 3As)</name>
    <dbReference type="NCBI Taxonomy" id="426114"/>
    <lineage>
        <taxon>Bacteria</taxon>
        <taxon>Pseudomonadati</taxon>
        <taxon>Pseudomonadota</taxon>
        <taxon>Betaproteobacteria</taxon>
        <taxon>Burkholderiales</taxon>
        <taxon>Thiomonas</taxon>
    </lineage>
</organism>
<dbReference type="GO" id="GO:0046872">
    <property type="term" value="F:metal ion binding"/>
    <property type="evidence" value="ECO:0007669"/>
    <property type="project" value="UniProtKB-UniRule"/>
</dbReference>
<dbReference type="GO" id="GO:0051537">
    <property type="term" value="F:2 iron, 2 sulfur cluster binding"/>
    <property type="evidence" value="ECO:0007669"/>
    <property type="project" value="UniProtKB-UniRule"/>
</dbReference>
<dbReference type="GO" id="GO:0016651">
    <property type="term" value="F:oxidoreductase activity, acting on NAD(P)H"/>
    <property type="evidence" value="ECO:0007669"/>
    <property type="project" value="InterPro"/>
</dbReference>
<dbReference type="SUPFAM" id="SSF54292">
    <property type="entry name" value="2Fe-2S ferredoxin-like"/>
    <property type="match status" value="1"/>
</dbReference>
<evidence type="ECO:0000256" key="8">
    <source>
        <dbReference type="ARBA" id="ARBA00023027"/>
    </source>
</evidence>
<dbReference type="FunFam" id="3.30.200.210:FF:000002">
    <property type="entry name" value="NADH-ubiquinone oxidoreductase 75 kDa subunit"/>
    <property type="match status" value="1"/>
</dbReference>
<dbReference type="Gene3D" id="3.10.20.740">
    <property type="match status" value="1"/>
</dbReference>
<dbReference type="InterPro" id="IPR001041">
    <property type="entry name" value="2Fe-2S_ferredoxin-type"/>
</dbReference>
<dbReference type="SUPFAM" id="SSF53706">
    <property type="entry name" value="Formate dehydrogenase/DMSO reductase, domains 1-3"/>
    <property type="match status" value="1"/>
</dbReference>
<keyword evidence="10" id="KW-0001">2Fe-2S</keyword>
<evidence type="ECO:0000256" key="6">
    <source>
        <dbReference type="ARBA" id="ARBA00023004"/>
    </source>
</evidence>
<dbReference type="InterPro" id="IPR050123">
    <property type="entry name" value="Prok_molybdopt-oxidoreductase"/>
</dbReference>
<dbReference type="InterPro" id="IPR010228">
    <property type="entry name" value="NADH_UbQ_OxRdtase_Gsu"/>
</dbReference>
<sequence length="816" mass="86552">MVELEIDGQKVQVPEGAMVMDAATQLGIYVPHFCYHHKLTIAANCRMCLVDVEKAPKPLPACATPAAQGMVVRTHSERALQAQKGVMEFLLINHPLDCPICDQGGECQLQDLAVGYGGSVSRYTEEKRVVFHKDVGPLIAMEEMSRCIQCTRCVRFGQEIAGIMELGMANRGEHSEIMTFVGSTVDSELSGNMIDICPVGALTSKPFRYSARTWELSRRASISPHDSVGANLIVQVKGDRVMRVVPQENEAVNECWISDRDRFAYEGLNSEERLTAPQIRENGQWKSVDWQTALEFTVQGLRRAMGQEGGAALAALAVPTSTVEELYLLKKLLTALGSNSLDTRLRQSDFSGDANAAAIPWLGMPIADMGQLQAALFIGSTLRKEQPLLSARVRQAAKAGAKISTLHAANDDWLMPLHARIAAAPSLWVAELAGVARAVAQVKGIEAPAGLQAVATPSAQAQAIAASLLGGEHKAVFLGDSAVQHPQAATLRALAQWIAREVGGICGDLTEAGNTVGAALLGVSPLAPGRDVAKIIAQPPRAMMLFGVEPEEDSADPVALHKALEQAEFIVSFSPFVDAAEGYAHVMLPIAPFTETAGSVVNAEGRLQSFNPVVQPLGETRPGWKVLRVLGNLFELQGFDYQSAAEVRTEAFAGLGGVDQGGADQIAARLAQSTPLDLPPQLPAAVAPAIERFAPVPIYSSDAIVRRAPSLQRTRDARNARMVGVSTALWEQLGLQNGDSVRVKVDTVDAQSVVLPARCDDALAPTVVSIAAAWAEAAPLGALGAMSGAVQVERVSAVAAVPAAAVPTAPASPERV</sequence>
<dbReference type="PROSITE" id="PS51085">
    <property type="entry name" value="2FE2S_FER_2"/>
    <property type="match status" value="1"/>
</dbReference>
<dbReference type="Proteomes" id="UP000664800">
    <property type="component" value="Unassembled WGS sequence"/>
</dbReference>